<comment type="caution">
    <text evidence="2">The sequence shown here is derived from an EMBL/GenBank/DDBJ whole genome shotgun (WGS) entry which is preliminary data.</text>
</comment>
<dbReference type="EMBL" id="WTPW01000467">
    <property type="protein sequence ID" value="KAF0508289.1"/>
    <property type="molecule type" value="Genomic_DNA"/>
</dbReference>
<keyword evidence="3" id="KW-1185">Reference proteome</keyword>
<keyword evidence="1" id="KW-0175">Coiled coil</keyword>
<evidence type="ECO:0000256" key="1">
    <source>
        <dbReference type="SAM" id="Coils"/>
    </source>
</evidence>
<proteinExistence type="predicted"/>
<reference evidence="2 3" key="1">
    <citation type="journal article" date="2019" name="Environ. Microbiol.">
        <title>At the nexus of three kingdoms: the genome of the mycorrhizal fungus Gigaspora margarita provides insights into plant, endobacterial and fungal interactions.</title>
        <authorList>
            <person name="Venice F."/>
            <person name="Ghignone S."/>
            <person name="Salvioli di Fossalunga A."/>
            <person name="Amselem J."/>
            <person name="Novero M."/>
            <person name="Xianan X."/>
            <person name="Sedzielewska Toro K."/>
            <person name="Morin E."/>
            <person name="Lipzen A."/>
            <person name="Grigoriev I.V."/>
            <person name="Henrissat B."/>
            <person name="Martin F.M."/>
            <person name="Bonfante P."/>
        </authorList>
    </citation>
    <scope>NUCLEOTIDE SEQUENCE [LARGE SCALE GENOMIC DNA]</scope>
    <source>
        <strain evidence="2 3">BEG34</strain>
    </source>
</reference>
<dbReference type="Proteomes" id="UP000439903">
    <property type="component" value="Unassembled WGS sequence"/>
</dbReference>
<feature type="coiled-coil region" evidence="1">
    <location>
        <begin position="336"/>
        <end position="370"/>
    </location>
</feature>
<dbReference type="AlphaFoldDB" id="A0A8H4AL24"/>
<dbReference type="OrthoDB" id="2317848at2759"/>
<evidence type="ECO:0000313" key="2">
    <source>
        <dbReference type="EMBL" id="KAF0508289.1"/>
    </source>
</evidence>
<evidence type="ECO:0000313" key="3">
    <source>
        <dbReference type="Proteomes" id="UP000439903"/>
    </source>
</evidence>
<gene>
    <name evidence="2" type="ORF">F8M41_018787</name>
</gene>
<sequence length="386" mass="45202">MYEQILTDFLDYILYKKWSIIRALQYIEPKTELSSETIKMSCIRYYEVLAKKPMQTTPEVSHKDKTLYNQYTQCRLEEATASADVEEATATAELVYLKRKYSHPHESKIKKTRDNALNPFIESSKEHALDEDIICESEFLSELTSVEKNGRKLRILGTWFVSRIVKFISEIVPQDIRNLLEKYIESIKNSFTGLNIDINQAAMTISSGFKMYTLHSSNLYQSIYDSVTCFHIPNFFYNQEVSEFAYRDRIVNRLLDDIFLELIPMIYMQTKFRPQKSERPFKNTNQRRAIGWSHALTLFIKITGLEFRVGCDIACDEHVPETKSEAEKWRPSKNFKRFNSASISSAEEKLNQAQQELDNLKNQVASIRVICFHTSLEITKWNNLNY</sequence>
<name>A0A8H4AL24_GIGMA</name>
<accession>A0A8H4AL24</accession>
<protein>
    <submittedName>
        <fullName evidence="2">Uncharacterized protein</fullName>
    </submittedName>
</protein>
<organism evidence="2 3">
    <name type="scientific">Gigaspora margarita</name>
    <dbReference type="NCBI Taxonomy" id="4874"/>
    <lineage>
        <taxon>Eukaryota</taxon>
        <taxon>Fungi</taxon>
        <taxon>Fungi incertae sedis</taxon>
        <taxon>Mucoromycota</taxon>
        <taxon>Glomeromycotina</taxon>
        <taxon>Glomeromycetes</taxon>
        <taxon>Diversisporales</taxon>
        <taxon>Gigasporaceae</taxon>
        <taxon>Gigaspora</taxon>
    </lineage>
</organism>